<name>A0A8H7N516_BIOOC</name>
<comment type="caution">
    <text evidence="1">The sequence shown here is derived from an EMBL/GenBank/DDBJ whole genome shotgun (WGS) entry which is preliminary data.</text>
</comment>
<proteinExistence type="predicted"/>
<dbReference type="EMBL" id="JADCTT010000007">
    <property type="protein sequence ID" value="KAF9749678.1"/>
    <property type="molecule type" value="Genomic_DNA"/>
</dbReference>
<reference evidence="1" key="1">
    <citation type="submission" date="2020-10" db="EMBL/GenBank/DDBJ databases">
        <title>High-Quality Genome Resource of Clonostachys rosea strain S41 by Oxford Nanopore Long-Read Sequencing.</title>
        <authorList>
            <person name="Wang H."/>
        </authorList>
    </citation>
    <scope>NUCLEOTIDE SEQUENCE</scope>
    <source>
        <strain evidence="1">S41</strain>
    </source>
</reference>
<gene>
    <name evidence="1" type="ORF">IM811_015705</name>
</gene>
<evidence type="ECO:0000313" key="2">
    <source>
        <dbReference type="Proteomes" id="UP000616885"/>
    </source>
</evidence>
<evidence type="ECO:0000313" key="1">
    <source>
        <dbReference type="EMBL" id="KAF9749678.1"/>
    </source>
</evidence>
<organism evidence="1 2">
    <name type="scientific">Bionectria ochroleuca</name>
    <name type="common">Gliocladium roseum</name>
    <dbReference type="NCBI Taxonomy" id="29856"/>
    <lineage>
        <taxon>Eukaryota</taxon>
        <taxon>Fungi</taxon>
        <taxon>Dikarya</taxon>
        <taxon>Ascomycota</taxon>
        <taxon>Pezizomycotina</taxon>
        <taxon>Sordariomycetes</taxon>
        <taxon>Hypocreomycetidae</taxon>
        <taxon>Hypocreales</taxon>
        <taxon>Bionectriaceae</taxon>
        <taxon>Clonostachys</taxon>
    </lineage>
</organism>
<protein>
    <submittedName>
        <fullName evidence="1">Uncharacterized protein</fullName>
    </submittedName>
</protein>
<dbReference type="AlphaFoldDB" id="A0A8H7N516"/>
<dbReference type="Proteomes" id="UP000616885">
    <property type="component" value="Unassembled WGS sequence"/>
</dbReference>
<accession>A0A8H7N516</accession>
<sequence>MQFRLVLRAKSSTWLTVKNRINQYESPVLMGGPSVADRPTPFCCIRLRQGWQVLVTHLFEGMHSGFYLHNMYAHPGLPSGVLELGLLGVMTRPGNSSEVDNSGQ</sequence>